<sequence>MDFKQLRDADVASLEKLVEPWSKATGKLETGSDTATNHVGNRIRSGAWTGQAAQTATTRVGFLEAQTEAGQTEGEAIHGILKQAVTAFNGSKKRLNDIIADVKDYDKLNLDDSGHVSVDKPDWKDMLGGGGLFGTHYIQLRVIASRFNDDIKDTLADARQLDGLVATALRAAANLDEPKNLDFNPNAKTDGTITLPDNGKVDWPDTFLSGAGDWYLKLGSIMSAEPFIDGTPAEQSAAIGDFVKTEVERAGGECKIVNGMMACVGAPDYMYERGGTTFGDTFVSRHKTWSDLENDPNQNLNDLMNHEKHHRDEQWRKHGVSFGRKYIEEEFHAWRLDYTNRYEADAEQHGGHTGYPVKPPPTPNPRPGPAPTPPN</sequence>
<feature type="compositionally biased region" description="Pro residues" evidence="1">
    <location>
        <begin position="357"/>
        <end position="375"/>
    </location>
</feature>
<gene>
    <name evidence="2" type="ordered locus">Snas_3076</name>
</gene>
<evidence type="ECO:0000256" key="1">
    <source>
        <dbReference type="SAM" id="MobiDB-lite"/>
    </source>
</evidence>
<dbReference type="eggNOG" id="COG1570">
    <property type="taxonomic scope" value="Bacteria"/>
</dbReference>
<accession>D3QAG4</accession>
<reference evidence="2 3" key="1">
    <citation type="journal article" date="2009" name="Stand. Genomic Sci.">
        <title>Complete genome sequence of Stackebrandtia nassauensis type strain (LLR-40K-21).</title>
        <authorList>
            <person name="Munk C."/>
            <person name="Lapidus A."/>
            <person name="Copeland A."/>
            <person name="Jando M."/>
            <person name="Mayilraj S."/>
            <person name="Glavina Del Rio T."/>
            <person name="Nolan M."/>
            <person name="Chen F."/>
            <person name="Lucas S."/>
            <person name="Tice H."/>
            <person name="Cheng J.F."/>
            <person name="Han C."/>
            <person name="Detter J.C."/>
            <person name="Bruce D."/>
            <person name="Goodwin L."/>
            <person name="Chain P."/>
            <person name="Pitluck S."/>
            <person name="Goker M."/>
            <person name="Ovchinikova G."/>
            <person name="Pati A."/>
            <person name="Ivanova N."/>
            <person name="Mavromatis K."/>
            <person name="Chen A."/>
            <person name="Palaniappan K."/>
            <person name="Land M."/>
            <person name="Hauser L."/>
            <person name="Chang Y.J."/>
            <person name="Jeffries C.D."/>
            <person name="Bristow J."/>
            <person name="Eisen J.A."/>
            <person name="Markowitz V."/>
            <person name="Hugenholtz P."/>
            <person name="Kyrpides N.C."/>
            <person name="Klenk H.P."/>
        </authorList>
    </citation>
    <scope>NUCLEOTIDE SEQUENCE [LARGE SCALE GENOMIC DNA]</scope>
    <source>
        <strain evidence="3">DSM 44728 / CIP 108903 / NRRL B-16338 / NBRC 102104 / LLR-40K-21</strain>
    </source>
</reference>
<proteinExistence type="predicted"/>
<evidence type="ECO:0000313" key="3">
    <source>
        <dbReference type="Proteomes" id="UP000000844"/>
    </source>
</evidence>
<evidence type="ECO:0000313" key="2">
    <source>
        <dbReference type="EMBL" id="ADD42747.1"/>
    </source>
</evidence>
<dbReference type="EMBL" id="CP001778">
    <property type="protein sequence ID" value="ADD42747.1"/>
    <property type="molecule type" value="Genomic_DNA"/>
</dbReference>
<organism evidence="2 3">
    <name type="scientific">Stackebrandtia nassauensis (strain DSM 44728 / CIP 108903 / NRRL B-16338 / NBRC 102104 / LLR-40K-21)</name>
    <dbReference type="NCBI Taxonomy" id="446470"/>
    <lineage>
        <taxon>Bacteria</taxon>
        <taxon>Bacillati</taxon>
        <taxon>Actinomycetota</taxon>
        <taxon>Actinomycetes</taxon>
        <taxon>Glycomycetales</taxon>
        <taxon>Glycomycetaceae</taxon>
        <taxon>Stackebrandtia</taxon>
    </lineage>
</organism>
<dbReference type="KEGG" id="sna:Snas_3076"/>
<keyword evidence="3" id="KW-1185">Reference proteome</keyword>
<dbReference type="AlphaFoldDB" id="D3QAG4"/>
<dbReference type="Proteomes" id="UP000000844">
    <property type="component" value="Chromosome"/>
</dbReference>
<dbReference type="RefSeq" id="WP_013018318.1">
    <property type="nucleotide sequence ID" value="NC_013947.1"/>
</dbReference>
<feature type="region of interest" description="Disordered" evidence="1">
    <location>
        <begin position="345"/>
        <end position="375"/>
    </location>
</feature>
<dbReference type="OrthoDB" id="5191158at2"/>
<name>D3QAG4_STANL</name>
<protein>
    <submittedName>
        <fullName evidence="2">Uncharacterized protein</fullName>
    </submittedName>
</protein>
<dbReference type="HOGENOM" id="CLU_737520_0_0_11"/>